<gene>
    <name evidence="2" type="ORF">CDAUBV1_LOCUS16340</name>
</gene>
<dbReference type="Proteomes" id="UP001497525">
    <property type="component" value="Unassembled WGS sequence"/>
</dbReference>
<accession>A0AAV2TYD8</accession>
<dbReference type="AlphaFoldDB" id="A0AAV2TYD8"/>
<reference evidence="2" key="1">
    <citation type="submission" date="2024-06" db="EMBL/GenBank/DDBJ databases">
        <authorList>
            <person name="Liu X."/>
            <person name="Lenzi L."/>
            <person name="Haldenby T S."/>
            <person name="Uol C."/>
        </authorList>
    </citation>
    <scope>NUCLEOTIDE SEQUENCE</scope>
</reference>
<proteinExistence type="predicted"/>
<evidence type="ECO:0000313" key="2">
    <source>
        <dbReference type="EMBL" id="CAL5141058.1"/>
    </source>
</evidence>
<organism evidence="2 3">
    <name type="scientific">Calicophoron daubneyi</name>
    <name type="common">Rumen fluke</name>
    <name type="synonym">Paramphistomum daubneyi</name>
    <dbReference type="NCBI Taxonomy" id="300641"/>
    <lineage>
        <taxon>Eukaryota</taxon>
        <taxon>Metazoa</taxon>
        <taxon>Spiralia</taxon>
        <taxon>Lophotrochozoa</taxon>
        <taxon>Platyhelminthes</taxon>
        <taxon>Trematoda</taxon>
        <taxon>Digenea</taxon>
        <taxon>Plagiorchiida</taxon>
        <taxon>Pronocephalata</taxon>
        <taxon>Paramphistomoidea</taxon>
        <taxon>Paramphistomidae</taxon>
        <taxon>Calicophoron</taxon>
    </lineage>
</organism>
<dbReference type="EMBL" id="CAXLJL010000822">
    <property type="protein sequence ID" value="CAL5141058.1"/>
    <property type="molecule type" value="Genomic_DNA"/>
</dbReference>
<feature type="region of interest" description="Disordered" evidence="1">
    <location>
        <begin position="52"/>
        <end position="99"/>
    </location>
</feature>
<name>A0AAV2TYD8_CALDB</name>
<protein>
    <submittedName>
        <fullName evidence="2">Uncharacterized protein</fullName>
    </submittedName>
</protein>
<comment type="caution">
    <text evidence="2">The sequence shown here is derived from an EMBL/GenBank/DDBJ whole genome shotgun (WGS) entry which is preliminary data.</text>
</comment>
<feature type="compositionally biased region" description="Acidic residues" evidence="1">
    <location>
        <begin position="55"/>
        <end position="65"/>
    </location>
</feature>
<evidence type="ECO:0000313" key="3">
    <source>
        <dbReference type="Proteomes" id="UP001497525"/>
    </source>
</evidence>
<sequence>MVVNASKGISSDTIKKAFECCGVAANGKEVPVSKMNHLLQNILINNSGLVSENEINPEPEHDDDGIGAGSGDNELIEEAKSSFEENSDEVEELDHRSARQIAKMSSASLIIRNNETLLPTDANPMDK</sequence>
<evidence type="ECO:0000256" key="1">
    <source>
        <dbReference type="SAM" id="MobiDB-lite"/>
    </source>
</evidence>